<evidence type="ECO:0000256" key="8">
    <source>
        <dbReference type="ARBA" id="ARBA00023125"/>
    </source>
</evidence>
<evidence type="ECO:0000256" key="7">
    <source>
        <dbReference type="ARBA" id="ARBA00022840"/>
    </source>
</evidence>
<dbReference type="Gene3D" id="3.40.50.300">
    <property type="entry name" value="P-loop containing nucleotide triphosphate hydrolases"/>
    <property type="match status" value="4"/>
</dbReference>
<dbReference type="Pfam" id="PF12705">
    <property type="entry name" value="PDDEXK_1"/>
    <property type="match status" value="1"/>
</dbReference>
<evidence type="ECO:0000256" key="11">
    <source>
        <dbReference type="ARBA" id="ARBA00034617"/>
    </source>
</evidence>
<dbReference type="Proteomes" id="UP001565474">
    <property type="component" value="Unassembled WGS sequence"/>
</dbReference>
<dbReference type="InterPro" id="IPR011604">
    <property type="entry name" value="PDDEXK-like_dom_sf"/>
</dbReference>
<dbReference type="PANTHER" id="PTHR11070">
    <property type="entry name" value="UVRD / RECB / PCRA DNA HELICASE FAMILY MEMBER"/>
    <property type="match status" value="1"/>
</dbReference>
<reference evidence="17 18" key="1">
    <citation type="submission" date="2024-07" db="EMBL/GenBank/DDBJ databases">
        <title>Genomic Encyclopedia of Type Strains, Phase V (KMG-V): Genome sequencing to study the core and pangenomes of soil and plant-associated prokaryotes.</title>
        <authorList>
            <person name="Whitman W."/>
        </authorList>
    </citation>
    <scope>NUCLEOTIDE SEQUENCE [LARGE SCALE GENOMIC DNA]</scope>
    <source>
        <strain evidence="17 18">USDA 222</strain>
    </source>
</reference>
<keyword evidence="18" id="KW-1185">Reference proteome</keyword>
<evidence type="ECO:0000259" key="16">
    <source>
        <dbReference type="PROSITE" id="PS51217"/>
    </source>
</evidence>
<dbReference type="PANTHER" id="PTHR11070:SF23">
    <property type="entry name" value="RECBCD ENZYME SUBUNIT RECB"/>
    <property type="match status" value="1"/>
</dbReference>
<evidence type="ECO:0000256" key="9">
    <source>
        <dbReference type="ARBA" id="ARBA00023204"/>
    </source>
</evidence>
<keyword evidence="7 14" id="KW-0067">ATP-binding</keyword>
<keyword evidence="6 17" id="KW-0269">Exonuclease</keyword>
<sequence>MIEMVDAAERLRALTELDSCLLVEAAAGTGKTSLLAGRVVMLLARGVDPRSIAAITFTELAAGELRQRIASYLHRILDGRIPDELRPALPSGPDAVQTAMLRGAAKRLDELTCGTIHSFCHDLLRTYSVEAAIDPGADVLDGDQADFAFDAIFDRWWRGRLDRTAPAAGDPIASVARRNPIDAAGLLRSFAKFRRRHRGARPVPADLDAQADVEFAESVREFRRWCDQVDVPPEADPDIVALETLVCHFQGRFDPMPDFEGLLELAHPPWLPIMRKDTSDLREYRRRTIWRKAGGADGKRLADQAAEHFGRCRRAYGTLVGRIATAIIGIFSAELDEVLTEYATFKRRAAVLDFDDLLFTCRDALRDNPSVRMTAAERFSRLLVDEFQDTDPLQAEIIFLLCGTAEDDRAWHARSLRPGHLFAVGDPKQAIYSFRGADLATYLRVRETIESQFPDNILRVTANFRSRGQILDHVNRCFEERLSAQQAGYVALQTTRAAGEHGLPCVAKVSVQLPPLTRVDSARDEEAQAVAEVCARLIGNVDIKLNDGETRRLCPGDIALLAPVSTDLWRYERALEEAGLPFASQAGKNLYKRQEAQDLVALIRALADSRDTLALGALMRGPLVGLTEQELLDITPDLPVDGDRISGLSLRTDPAAVRNPVAREVLTILNDLRRRINATAPAFVLAEAIERLRIRAIVAARSGDQAARALANVDGFVERARSYDVRGFVQFARDIDDEWSSGSAAPEGMMEADGQSIEIVTVHTSKGLEWPVVIPINRSSMPRRAEAFVHRRRDETLHWALGQVVPPGLGDALRTEEAEKRDENVRLLYVACTRAMELLVIPDFSWSNDASWAKLLDFKLDSVPELDIGRLPRTPVPSPVPVANPQTAQIFAEERSRIEAAPRVRWIKPSDSDPDVVTDELSFETDEELPRAATTIEGGRIRGILLHKLMEELISGELEENPESATARSLELRRQLTSISPTDANLDGHELAATALKTLRLPDISRYRGKMVAEVPIYGTAASSDDLIGGRADAVAHDDGGRIVFDWKSDVAPKEAEFSTYRRQLVQYLRATGSTRGAIVYMTSGQVDWVTLAL</sequence>
<keyword evidence="10" id="KW-0413">Isomerase</keyword>
<comment type="catalytic activity">
    <reaction evidence="11">
        <text>Couples ATP hydrolysis with the unwinding of duplex DNA by translocating in the 3'-5' direction.</text>
        <dbReference type="EC" id="5.6.2.4"/>
    </reaction>
</comment>
<dbReference type="Pfam" id="PF00580">
    <property type="entry name" value="UvrD-helicase"/>
    <property type="match status" value="2"/>
</dbReference>
<dbReference type="SUPFAM" id="SSF52540">
    <property type="entry name" value="P-loop containing nucleoside triphosphate hydrolases"/>
    <property type="match status" value="1"/>
</dbReference>
<accession>A0ABV4GD09</accession>
<evidence type="ECO:0000256" key="4">
    <source>
        <dbReference type="ARBA" id="ARBA00022801"/>
    </source>
</evidence>
<protein>
    <recommendedName>
        <fullName evidence="12">DNA 3'-5' helicase</fullName>
        <ecNumber evidence="12">5.6.2.4</ecNumber>
    </recommendedName>
</protein>
<evidence type="ECO:0000256" key="2">
    <source>
        <dbReference type="ARBA" id="ARBA00022741"/>
    </source>
</evidence>
<keyword evidence="4 14" id="KW-0378">Hydrolase</keyword>
<keyword evidence="3" id="KW-0227">DNA damage</keyword>
<evidence type="ECO:0000259" key="15">
    <source>
        <dbReference type="PROSITE" id="PS51198"/>
    </source>
</evidence>
<feature type="domain" description="UvrD-like helicase ATP-binding" evidence="15">
    <location>
        <begin position="4"/>
        <end position="467"/>
    </location>
</feature>
<evidence type="ECO:0000256" key="14">
    <source>
        <dbReference type="PROSITE-ProRule" id="PRU00560"/>
    </source>
</evidence>
<proteinExistence type="predicted"/>
<name>A0ABV4GD09_9BRAD</name>
<gene>
    <name evidence="17" type="ORF">ABH992_002209</name>
</gene>
<keyword evidence="1" id="KW-0540">Nuclease</keyword>
<dbReference type="PROSITE" id="PS51217">
    <property type="entry name" value="UVRD_HELICASE_CTER"/>
    <property type="match status" value="1"/>
</dbReference>
<dbReference type="SUPFAM" id="SSF52980">
    <property type="entry name" value="Restriction endonuclease-like"/>
    <property type="match status" value="1"/>
</dbReference>
<dbReference type="InterPro" id="IPR000212">
    <property type="entry name" value="DNA_helicase_UvrD/REP"/>
</dbReference>
<organism evidence="17 18">
    <name type="scientific">Bradyrhizobium yuanmingense</name>
    <dbReference type="NCBI Taxonomy" id="108015"/>
    <lineage>
        <taxon>Bacteria</taxon>
        <taxon>Pseudomonadati</taxon>
        <taxon>Pseudomonadota</taxon>
        <taxon>Alphaproteobacteria</taxon>
        <taxon>Hyphomicrobiales</taxon>
        <taxon>Nitrobacteraceae</taxon>
        <taxon>Bradyrhizobium</taxon>
    </lineage>
</organism>
<dbReference type="InterPro" id="IPR014017">
    <property type="entry name" value="DNA_helicase_UvrD-like_C"/>
</dbReference>
<dbReference type="Gene3D" id="1.10.486.10">
    <property type="entry name" value="PCRA, domain 4"/>
    <property type="match status" value="1"/>
</dbReference>
<evidence type="ECO:0000256" key="10">
    <source>
        <dbReference type="ARBA" id="ARBA00023235"/>
    </source>
</evidence>
<dbReference type="Gene3D" id="3.90.320.10">
    <property type="match status" value="1"/>
</dbReference>
<dbReference type="InterPro" id="IPR027417">
    <property type="entry name" value="P-loop_NTPase"/>
</dbReference>
<evidence type="ECO:0000256" key="1">
    <source>
        <dbReference type="ARBA" id="ARBA00022722"/>
    </source>
</evidence>
<dbReference type="Pfam" id="PF13361">
    <property type="entry name" value="UvrD_C"/>
    <property type="match status" value="2"/>
</dbReference>
<evidence type="ECO:0000256" key="12">
    <source>
        <dbReference type="ARBA" id="ARBA00034808"/>
    </source>
</evidence>
<dbReference type="GO" id="GO:0004527">
    <property type="term" value="F:exonuclease activity"/>
    <property type="evidence" value="ECO:0007669"/>
    <property type="project" value="UniProtKB-KW"/>
</dbReference>
<evidence type="ECO:0000313" key="18">
    <source>
        <dbReference type="Proteomes" id="UP001565474"/>
    </source>
</evidence>
<evidence type="ECO:0000256" key="5">
    <source>
        <dbReference type="ARBA" id="ARBA00022806"/>
    </source>
</evidence>
<dbReference type="EMBL" id="JBGBZN010000002">
    <property type="protein sequence ID" value="MEY9469810.1"/>
    <property type="molecule type" value="Genomic_DNA"/>
</dbReference>
<keyword evidence="9" id="KW-0234">DNA repair</keyword>
<comment type="caution">
    <text evidence="17">The sequence shown here is derived from an EMBL/GenBank/DDBJ whole genome shotgun (WGS) entry which is preliminary data.</text>
</comment>
<keyword evidence="2 14" id="KW-0547">Nucleotide-binding</keyword>
<evidence type="ECO:0000256" key="13">
    <source>
        <dbReference type="ARBA" id="ARBA00048988"/>
    </source>
</evidence>
<dbReference type="InterPro" id="IPR011335">
    <property type="entry name" value="Restrct_endonuc-II-like"/>
</dbReference>
<evidence type="ECO:0000256" key="3">
    <source>
        <dbReference type="ARBA" id="ARBA00022763"/>
    </source>
</evidence>
<evidence type="ECO:0000313" key="17">
    <source>
        <dbReference type="EMBL" id="MEY9469810.1"/>
    </source>
</evidence>
<keyword evidence="5 14" id="KW-0347">Helicase</keyword>
<feature type="binding site" evidence="14">
    <location>
        <begin position="25"/>
        <end position="32"/>
    </location>
    <ligand>
        <name>ATP</name>
        <dbReference type="ChEBI" id="CHEBI:30616"/>
    </ligand>
</feature>
<evidence type="ECO:0000256" key="6">
    <source>
        <dbReference type="ARBA" id="ARBA00022839"/>
    </source>
</evidence>
<dbReference type="InterPro" id="IPR038726">
    <property type="entry name" value="PDDEXK_AddAB-type"/>
</dbReference>
<dbReference type="PROSITE" id="PS51198">
    <property type="entry name" value="UVRD_HELICASE_ATP_BIND"/>
    <property type="match status" value="1"/>
</dbReference>
<dbReference type="InterPro" id="IPR014016">
    <property type="entry name" value="UvrD-like_ATP-bd"/>
</dbReference>
<feature type="domain" description="UvrD-like helicase C-terminal" evidence="16">
    <location>
        <begin position="468"/>
        <end position="767"/>
    </location>
</feature>
<keyword evidence="8" id="KW-0238">DNA-binding</keyword>
<dbReference type="EC" id="5.6.2.4" evidence="12"/>
<comment type="catalytic activity">
    <reaction evidence="13">
        <text>ATP + H2O = ADP + phosphate + H(+)</text>
        <dbReference type="Rhea" id="RHEA:13065"/>
        <dbReference type="ChEBI" id="CHEBI:15377"/>
        <dbReference type="ChEBI" id="CHEBI:15378"/>
        <dbReference type="ChEBI" id="CHEBI:30616"/>
        <dbReference type="ChEBI" id="CHEBI:43474"/>
        <dbReference type="ChEBI" id="CHEBI:456216"/>
        <dbReference type="EC" id="5.6.2.4"/>
    </reaction>
</comment>